<feature type="transmembrane region" description="Helical" evidence="10">
    <location>
        <begin position="284"/>
        <end position="302"/>
    </location>
</feature>
<keyword evidence="3" id="KW-0813">Transport</keyword>
<feature type="transmembrane region" description="Helical" evidence="10">
    <location>
        <begin position="544"/>
        <end position="562"/>
    </location>
</feature>
<evidence type="ECO:0000313" key="12">
    <source>
        <dbReference type="Proteomes" id="UP000033140"/>
    </source>
</evidence>
<evidence type="ECO:0000256" key="4">
    <source>
        <dbReference type="ARBA" id="ARBA00022692"/>
    </source>
</evidence>
<feature type="transmembrane region" description="Helical" evidence="10">
    <location>
        <begin position="412"/>
        <end position="435"/>
    </location>
</feature>
<dbReference type="OMA" id="MTFDWAQ"/>
<gene>
    <name evidence="11" type="ORF">G7K_6637-t1</name>
</gene>
<feature type="transmembrane region" description="Helical" evidence="10">
    <location>
        <begin position="601"/>
        <end position="629"/>
    </location>
</feature>
<feature type="region of interest" description="Disordered" evidence="9">
    <location>
        <begin position="138"/>
        <end position="162"/>
    </location>
</feature>
<feature type="transmembrane region" description="Helical" evidence="10">
    <location>
        <begin position="800"/>
        <end position="824"/>
    </location>
</feature>
<dbReference type="Pfam" id="PF03169">
    <property type="entry name" value="OPT"/>
    <property type="match status" value="1"/>
</dbReference>
<keyword evidence="6" id="KW-0653">Protein transport</keyword>
<feature type="transmembrane region" description="Helical" evidence="10">
    <location>
        <begin position="171"/>
        <end position="191"/>
    </location>
</feature>
<dbReference type="GO" id="GO:0016020">
    <property type="term" value="C:membrane"/>
    <property type="evidence" value="ECO:0007669"/>
    <property type="project" value="UniProtKB-SubCell"/>
</dbReference>
<evidence type="ECO:0000256" key="7">
    <source>
        <dbReference type="ARBA" id="ARBA00022989"/>
    </source>
</evidence>
<evidence type="ECO:0000256" key="6">
    <source>
        <dbReference type="ARBA" id="ARBA00022927"/>
    </source>
</evidence>
<evidence type="ECO:0000256" key="3">
    <source>
        <dbReference type="ARBA" id="ARBA00022448"/>
    </source>
</evidence>
<keyword evidence="5" id="KW-0571">Peptide transport</keyword>
<comment type="similarity">
    <text evidence="2">Belongs to the oligopeptide OPT transporter family.</text>
</comment>
<evidence type="ECO:0000256" key="1">
    <source>
        <dbReference type="ARBA" id="ARBA00004141"/>
    </source>
</evidence>
<protein>
    <recommendedName>
        <fullName evidence="13">OPT family small oligopeptide transporter</fullName>
    </recommendedName>
</protein>
<evidence type="ECO:0000256" key="5">
    <source>
        <dbReference type="ARBA" id="ARBA00022856"/>
    </source>
</evidence>
<evidence type="ECO:0000256" key="8">
    <source>
        <dbReference type="ARBA" id="ARBA00023136"/>
    </source>
</evidence>
<reference evidence="11 12" key="3">
    <citation type="journal article" date="2015" name="Genome Announc.">
        <title>Draft Genome Sequence of the Archiascomycetous Yeast Saitoella complicata.</title>
        <authorList>
            <person name="Yamauchi K."/>
            <person name="Kondo S."/>
            <person name="Hamamoto M."/>
            <person name="Takahashi Y."/>
            <person name="Ogura Y."/>
            <person name="Hayashi T."/>
            <person name="Nishida H."/>
        </authorList>
    </citation>
    <scope>NUCLEOTIDE SEQUENCE [LARGE SCALE GENOMIC DNA]</scope>
    <source>
        <strain evidence="11 12">NRRL Y-17804</strain>
    </source>
</reference>
<evidence type="ECO:0008006" key="13">
    <source>
        <dbReference type="Google" id="ProtNLM"/>
    </source>
</evidence>
<feature type="transmembrane region" description="Helical" evidence="10">
    <location>
        <begin position="649"/>
        <end position="672"/>
    </location>
</feature>
<name>A0A0E9NRS1_SAICN</name>
<dbReference type="NCBIfam" id="TIGR00728">
    <property type="entry name" value="OPT_sfam"/>
    <property type="match status" value="1"/>
</dbReference>
<feature type="transmembrane region" description="Helical" evidence="10">
    <location>
        <begin position="724"/>
        <end position="743"/>
    </location>
</feature>
<evidence type="ECO:0000256" key="9">
    <source>
        <dbReference type="SAM" id="MobiDB-lite"/>
    </source>
</evidence>
<dbReference type="InterPro" id="IPR004813">
    <property type="entry name" value="OPT"/>
</dbReference>
<reference evidence="11 12" key="2">
    <citation type="journal article" date="2014" name="J. Gen. Appl. Microbiol.">
        <title>The early diverging ascomycetous budding yeast Saitoella complicata has three histone deacetylases belonging to the Clr6, Hos2, and Rpd3 lineages.</title>
        <authorList>
            <person name="Nishida H."/>
            <person name="Matsumoto T."/>
            <person name="Kondo S."/>
            <person name="Hamamoto M."/>
            <person name="Yoshikawa H."/>
        </authorList>
    </citation>
    <scope>NUCLEOTIDE SEQUENCE [LARGE SCALE GENOMIC DNA]</scope>
    <source>
        <strain evidence="11 12">NRRL Y-17804</strain>
    </source>
</reference>
<dbReference type="EMBL" id="BACD03000074">
    <property type="protein sequence ID" value="GAO52564.1"/>
    <property type="molecule type" value="Genomic_DNA"/>
</dbReference>
<dbReference type="InterPro" id="IPR004648">
    <property type="entry name" value="Oligpept_transpt"/>
</dbReference>
<evidence type="ECO:0000313" key="11">
    <source>
        <dbReference type="EMBL" id="GAO52564.1"/>
    </source>
</evidence>
<dbReference type="PANTHER" id="PTHR22601">
    <property type="entry name" value="ISP4 LIKE PROTEIN"/>
    <property type="match status" value="1"/>
</dbReference>
<keyword evidence="4 10" id="KW-0812">Transmembrane</keyword>
<organism evidence="11 12">
    <name type="scientific">Saitoella complicata (strain BCRC 22490 / CBS 7301 / JCM 7358 / NBRC 10748 / NRRL Y-17804)</name>
    <dbReference type="NCBI Taxonomy" id="698492"/>
    <lineage>
        <taxon>Eukaryota</taxon>
        <taxon>Fungi</taxon>
        <taxon>Dikarya</taxon>
        <taxon>Ascomycota</taxon>
        <taxon>Taphrinomycotina</taxon>
        <taxon>Taphrinomycotina incertae sedis</taxon>
        <taxon>Saitoella</taxon>
    </lineage>
</organism>
<accession>A0A0E9NRS1</accession>
<dbReference type="AlphaFoldDB" id="A0A0E9NRS1"/>
<feature type="transmembrane region" description="Helical" evidence="10">
    <location>
        <begin position="344"/>
        <end position="368"/>
    </location>
</feature>
<dbReference type="Proteomes" id="UP000033140">
    <property type="component" value="Unassembled WGS sequence"/>
</dbReference>
<sequence length="865" mass="97090">MDVKARPPTSSGCSPTHSLIHSRRTLALTCHSVCAESMADPLLAPHAANYGSIRLTASMTDTLRRDYRRDSSVEGLRRTSSAIGSDTFRRRRRSSASVISLAHRKSVDLLGIGGELEEEDESFGDEEAVDDEEYLLEDDTAKPGDGEDSPFGEVNACVPNTDDPDTPVNTLRMWAIAVFFTLLGSASNMFFSLRYPSIALSALIAQLLAHPLGKAWAAYMPHTSIPFGIPGTRLCAWVKLNDERDWSAKEAACVFVAGNVSFGWAYATDVIVEQVKFYGQDFGVTYQILLVLTTQLLGYAFAGLTRRLLITPSSMVWPATLVNTSLFSVLHSQQSTTRYHFFKLTFLIAFFYYFLPGFIFPALSWFGWPIWIWPESKVVNQVFGVRTGLGIGMITWDWAQVAYVGSPLLMPWWAQANVLGSLVAFIWVLAPVLYYSNVWFTAYLPISSPEVFDNAGQPYDVTRVIAPDLTFDKEKYEAYSPLYLPATYVITYGLSFAALTALVVHTWLNYRHDIWKQWRAARGQGDGEDDIHSQMMKKYPDVPAWWYVLLFVVCLGGAMYLCEHYPVHLPWYGVLFAVGLGGLLFVPIGIVTAIANQTPSLLLLSQVVCGYLFPGKPVANMVFVCLCYITNHQGITFSSDMKLGHYMKVPPRVMMLVQVVATGVGSLTQIFVMNWMFGNIRGICTLEAENGFTCPFARVHFNGSMVWGLIGPDRFFGRGQMYHPLLYCFLAGAFIPIPIYYLTKRYPTSLWRYVHPAIILGGTSWIPPATGVNYSTWAVVGFISNRIIRRRAEGWWSKYNFVLSAALDSSLALGVLVVYFAVVYPGISDKWQWWGTEVFKDTCDWRGCAWKTVEAGEKFGRKFWW</sequence>
<feature type="transmembrane region" description="Helical" evidence="10">
    <location>
        <begin position="574"/>
        <end position="595"/>
    </location>
</feature>
<reference evidence="11 12" key="1">
    <citation type="journal article" date="2011" name="J. Gen. Appl. Microbiol.">
        <title>Draft genome sequencing of the enigmatic yeast Saitoella complicata.</title>
        <authorList>
            <person name="Nishida H."/>
            <person name="Hamamoto M."/>
            <person name="Sugiyama J."/>
        </authorList>
    </citation>
    <scope>NUCLEOTIDE SEQUENCE [LARGE SCALE GENOMIC DNA]</scope>
    <source>
        <strain evidence="11 12">NRRL Y-17804</strain>
    </source>
</reference>
<comment type="caution">
    <text evidence="11">The sequence shown here is derived from an EMBL/GenBank/DDBJ whole genome shotgun (WGS) entry which is preliminary data.</text>
</comment>
<keyword evidence="7 10" id="KW-1133">Transmembrane helix</keyword>
<keyword evidence="12" id="KW-1185">Reference proteome</keyword>
<proteinExistence type="inferred from homology"/>
<dbReference type="NCBIfam" id="TIGR00727">
    <property type="entry name" value="ISP4_OPT"/>
    <property type="match status" value="1"/>
</dbReference>
<dbReference type="GO" id="GO:0035673">
    <property type="term" value="F:oligopeptide transmembrane transporter activity"/>
    <property type="evidence" value="ECO:0007669"/>
    <property type="project" value="InterPro"/>
</dbReference>
<comment type="subcellular location">
    <subcellularLocation>
        <location evidence="1">Membrane</location>
        <topology evidence="1">Multi-pass membrane protein</topology>
    </subcellularLocation>
</comment>
<keyword evidence="8 10" id="KW-0472">Membrane</keyword>
<evidence type="ECO:0000256" key="10">
    <source>
        <dbReference type="SAM" id="Phobius"/>
    </source>
</evidence>
<dbReference type="GO" id="GO:0015031">
    <property type="term" value="P:protein transport"/>
    <property type="evidence" value="ECO:0007669"/>
    <property type="project" value="UniProtKB-KW"/>
</dbReference>
<evidence type="ECO:0000256" key="2">
    <source>
        <dbReference type="ARBA" id="ARBA00008807"/>
    </source>
</evidence>
<feature type="transmembrane region" description="Helical" evidence="10">
    <location>
        <begin position="482"/>
        <end position="508"/>
    </location>
</feature>